<evidence type="ECO:0008006" key="4">
    <source>
        <dbReference type="Google" id="ProtNLM"/>
    </source>
</evidence>
<feature type="transmembrane region" description="Helical" evidence="1">
    <location>
        <begin position="12"/>
        <end position="34"/>
    </location>
</feature>
<gene>
    <name evidence="2" type="ORF">FM101_13430</name>
</gene>
<dbReference type="AlphaFoldDB" id="A0A1R4GTQ9"/>
<reference evidence="2 3" key="1">
    <citation type="submission" date="2017-02" db="EMBL/GenBank/DDBJ databases">
        <authorList>
            <person name="Peterson S.W."/>
        </authorList>
    </citation>
    <scope>NUCLEOTIDE SEQUENCE [LARGE SCALE GENOMIC DNA]</scope>
    <source>
        <strain evidence="2 3">B Ar 00.02</strain>
    </source>
</reference>
<name>A0A1R4GTQ9_9MICC</name>
<keyword evidence="1" id="KW-0472">Membrane</keyword>
<organism evidence="2 3">
    <name type="scientific">Arthrobacter rhombi</name>
    <dbReference type="NCBI Taxonomy" id="71253"/>
    <lineage>
        <taxon>Bacteria</taxon>
        <taxon>Bacillati</taxon>
        <taxon>Actinomycetota</taxon>
        <taxon>Actinomycetes</taxon>
        <taxon>Micrococcales</taxon>
        <taxon>Micrococcaceae</taxon>
        <taxon>Arthrobacter</taxon>
    </lineage>
</organism>
<dbReference type="Proteomes" id="UP000195913">
    <property type="component" value="Unassembled WGS sequence"/>
</dbReference>
<sequence length="95" mass="9720">MKSLPALARTGRGGPLGAAGLLAAYGLIMVLGGYRLLPPAGVDVPGILELMLVAGLGAAVTEELVFREMGLRLLEEFAGTWTASWCPGGCSECST</sequence>
<proteinExistence type="predicted"/>
<dbReference type="RefSeq" id="WP_179204327.1">
    <property type="nucleotide sequence ID" value="NZ_FUHW01000044.1"/>
</dbReference>
<keyword evidence="1" id="KW-0812">Transmembrane</keyword>
<protein>
    <recommendedName>
        <fullName evidence="4">CPBP family intramembrane metalloprotease</fullName>
    </recommendedName>
</protein>
<evidence type="ECO:0000313" key="2">
    <source>
        <dbReference type="EMBL" id="SJM71505.1"/>
    </source>
</evidence>
<keyword evidence="1" id="KW-1133">Transmembrane helix</keyword>
<evidence type="ECO:0000256" key="1">
    <source>
        <dbReference type="SAM" id="Phobius"/>
    </source>
</evidence>
<accession>A0A1R4GTQ9</accession>
<feature type="transmembrane region" description="Helical" evidence="1">
    <location>
        <begin position="46"/>
        <end position="66"/>
    </location>
</feature>
<dbReference type="EMBL" id="FUHW01000044">
    <property type="protein sequence ID" value="SJM71505.1"/>
    <property type="molecule type" value="Genomic_DNA"/>
</dbReference>
<evidence type="ECO:0000313" key="3">
    <source>
        <dbReference type="Proteomes" id="UP000195913"/>
    </source>
</evidence>
<keyword evidence="3" id="KW-1185">Reference proteome</keyword>